<reference evidence="2 3" key="1">
    <citation type="journal article" date="2022" name="bioRxiv">
        <title>Genomics of Preaxostyla Flagellates Illuminates Evolutionary Transitions and the Path Towards Mitochondrial Loss.</title>
        <authorList>
            <person name="Novak L.V.F."/>
            <person name="Treitli S.C."/>
            <person name="Pyrih J."/>
            <person name="Halakuc P."/>
            <person name="Pipaliya S.V."/>
            <person name="Vacek V."/>
            <person name="Brzon O."/>
            <person name="Soukal P."/>
            <person name="Eme L."/>
            <person name="Dacks J.B."/>
            <person name="Karnkowska A."/>
            <person name="Elias M."/>
            <person name="Hampl V."/>
        </authorList>
    </citation>
    <scope>NUCLEOTIDE SEQUENCE [LARGE SCALE GENOMIC DNA]</scope>
    <source>
        <strain evidence="2">NAU3</strain>
        <tissue evidence="2">Gut</tissue>
    </source>
</reference>
<feature type="compositionally biased region" description="Polar residues" evidence="1">
    <location>
        <begin position="240"/>
        <end position="252"/>
    </location>
</feature>
<dbReference type="EMBL" id="JARBJD010000016">
    <property type="protein sequence ID" value="KAK2961440.1"/>
    <property type="molecule type" value="Genomic_DNA"/>
</dbReference>
<feature type="compositionally biased region" description="Acidic residues" evidence="1">
    <location>
        <begin position="45"/>
        <end position="62"/>
    </location>
</feature>
<keyword evidence="3" id="KW-1185">Reference proteome</keyword>
<feature type="compositionally biased region" description="Basic residues" evidence="1">
    <location>
        <begin position="269"/>
        <end position="281"/>
    </location>
</feature>
<name>A0ABQ9YCJ1_9EUKA</name>
<feature type="compositionally biased region" description="Basic and acidic residues" evidence="1">
    <location>
        <begin position="358"/>
        <end position="367"/>
    </location>
</feature>
<gene>
    <name evidence="2" type="ORF">BLNAU_3561</name>
</gene>
<comment type="caution">
    <text evidence="2">The sequence shown here is derived from an EMBL/GenBank/DDBJ whole genome shotgun (WGS) entry which is preliminary data.</text>
</comment>
<evidence type="ECO:0000313" key="3">
    <source>
        <dbReference type="Proteomes" id="UP001281761"/>
    </source>
</evidence>
<sequence>MNGENAALTTDQLAGNDTVQDVDNRSGISQNTDEQFFSAVLPETQTDEAPGETERSEEDNSENVDGSAKTSQDEVQDQGISKEEDENQGEGFGYGGEEENEENEGKEEEKGDNDDAHSTTSKKSAKSDRYDESILRGRFPTEQEENEGSETVQSETEDQNRSENPTPQKAAHSPRASRGRGKSNDFRPKSRAQQSRPKTTTNSRHNSSNRGMSATSGNSLNRTTKSLSGGQKVRRYAHNESLTQPLELSSDNIPPPSLPKSRDGTAQRSKSKGKAKGRSKPKNQETVTKREYDEDSLNQAFELKKEAVDRKKTVDNDIKMLQNRLFKLETEANEALFRAKSFKRKADGARVLRETNRKAMEQKEKANLRASSENTQLGQQRVAEERDKRDIIKEENERRLAEKREAARRERELKNEHRQKIKNFRKQEEDVKREQAEAARKALAEEKARREEEQKKKLDTTHLKTLEEMEALEAEEIERRKELEEMRKKEQELLAKLKEAYQTEDEAADELESTLDGFN</sequence>
<accession>A0ABQ9YCJ1</accession>
<proteinExistence type="predicted"/>
<organism evidence="2 3">
    <name type="scientific">Blattamonas nauphoetae</name>
    <dbReference type="NCBI Taxonomy" id="2049346"/>
    <lineage>
        <taxon>Eukaryota</taxon>
        <taxon>Metamonada</taxon>
        <taxon>Preaxostyla</taxon>
        <taxon>Oxymonadida</taxon>
        <taxon>Blattamonas</taxon>
    </lineage>
</organism>
<feature type="compositionally biased region" description="Acidic residues" evidence="1">
    <location>
        <begin position="96"/>
        <end position="106"/>
    </location>
</feature>
<feature type="compositionally biased region" description="Basic and acidic residues" evidence="1">
    <location>
        <begin position="382"/>
        <end position="418"/>
    </location>
</feature>
<evidence type="ECO:0000313" key="2">
    <source>
        <dbReference type="EMBL" id="KAK2961440.1"/>
    </source>
</evidence>
<feature type="compositionally biased region" description="Polar residues" evidence="1">
    <location>
        <begin position="191"/>
        <end position="229"/>
    </location>
</feature>
<evidence type="ECO:0000256" key="1">
    <source>
        <dbReference type="SAM" id="MobiDB-lite"/>
    </source>
</evidence>
<feature type="region of interest" description="Disordered" evidence="1">
    <location>
        <begin position="358"/>
        <end position="464"/>
    </location>
</feature>
<feature type="compositionally biased region" description="Basic and acidic residues" evidence="1">
    <location>
        <begin position="107"/>
        <end position="117"/>
    </location>
</feature>
<feature type="compositionally biased region" description="Polar residues" evidence="1">
    <location>
        <begin position="369"/>
        <end position="379"/>
    </location>
</feature>
<protein>
    <submittedName>
        <fullName evidence="2">Uncharacterized protein</fullName>
    </submittedName>
</protein>
<dbReference type="Proteomes" id="UP001281761">
    <property type="component" value="Unassembled WGS sequence"/>
</dbReference>
<feature type="compositionally biased region" description="Basic and acidic residues" evidence="1">
    <location>
        <begin position="425"/>
        <end position="464"/>
    </location>
</feature>
<feature type="region of interest" description="Disordered" evidence="1">
    <location>
        <begin position="500"/>
        <end position="519"/>
    </location>
</feature>
<feature type="compositionally biased region" description="Acidic residues" evidence="1">
    <location>
        <begin position="502"/>
        <end position="513"/>
    </location>
</feature>
<feature type="compositionally biased region" description="Polar residues" evidence="1">
    <location>
        <begin position="7"/>
        <end position="35"/>
    </location>
</feature>
<feature type="region of interest" description="Disordered" evidence="1">
    <location>
        <begin position="1"/>
        <end position="293"/>
    </location>
</feature>
<feature type="compositionally biased region" description="Basic and acidic residues" evidence="1">
    <location>
        <begin position="125"/>
        <end position="141"/>
    </location>
</feature>